<dbReference type="EMBL" id="JAWDIE010000007">
    <property type="protein sequence ID" value="MEJ7137914.1"/>
    <property type="molecule type" value="Genomic_DNA"/>
</dbReference>
<sequence length="385" mass="43456">MHAPAADSARRPDAVTAANAAQDDGFVIRACERGWLPDPLVRLGMRQLMRQRLRDEGAGQPALRQQKWQTLLADLRSSPIAIETQAANGQHYEVPAEFFHAHLGPHLKYSGCLYPTGSESLDQAEAAMLALYAQRAQLQDGQRVLDLGCGWGSFSLWAAAQFPGSEIVGLSNSHGQREFIEAQARERGLNNLRIVTGNIVDVELPPEVLQGGFDRVVSVEMFEHMKNYGLLLAKISRWMKDDAQLFVHIFAHRELAYHFEVNGASDWMSKYFFTGGTMPSLDLLAQFQDDLALQEQWWVDGTHYERTANHWLERLDARRAELMPLMVQTYGADQAAVWFQRWRMFYMAVAELFGYADGSEWGVAHYRFQPRADRASRTVAVPDAA</sequence>
<reference evidence="1" key="1">
    <citation type="submission" date="2023-10" db="EMBL/GenBank/DDBJ databases">
        <title>Amphibacter perezi, gen. nov., sp. nov. a novel taxa of the family Comamonadaceae, class Betaproteobacteria isolated from the skin microbiota of Pelophylax perezi from different populations.</title>
        <authorList>
            <person name="Costa S."/>
            <person name="Proenca D.N."/>
            <person name="Lopes I."/>
            <person name="Morais P.V."/>
        </authorList>
    </citation>
    <scope>NUCLEOTIDE SEQUENCE</scope>
    <source>
        <strain evidence="1">SL12-8</strain>
    </source>
</reference>
<evidence type="ECO:0000313" key="2">
    <source>
        <dbReference type="Proteomes" id="UP001364695"/>
    </source>
</evidence>
<accession>A0ACC6P260</accession>
<dbReference type="Proteomes" id="UP001364695">
    <property type="component" value="Unassembled WGS sequence"/>
</dbReference>
<keyword evidence="2" id="KW-1185">Reference proteome</keyword>
<proteinExistence type="predicted"/>
<keyword evidence="1" id="KW-0489">Methyltransferase</keyword>
<dbReference type="EC" id="2.1.1.-" evidence="1"/>
<keyword evidence="1" id="KW-0808">Transferase</keyword>
<protein>
    <submittedName>
        <fullName evidence="1">Cyclopropane-fatty-acyl-phospholipid synthase family protein</fullName>
        <ecNumber evidence="1">2.1.1.-</ecNumber>
    </submittedName>
</protein>
<organism evidence="1 2">
    <name type="scientific">Amphibiibacter pelophylacis</name>
    <dbReference type="NCBI Taxonomy" id="1799477"/>
    <lineage>
        <taxon>Bacteria</taxon>
        <taxon>Pseudomonadati</taxon>
        <taxon>Pseudomonadota</taxon>
        <taxon>Betaproteobacteria</taxon>
        <taxon>Burkholderiales</taxon>
        <taxon>Sphaerotilaceae</taxon>
        <taxon>Amphibiibacter</taxon>
    </lineage>
</organism>
<gene>
    <name evidence="1" type="ORF">RV045_05630</name>
</gene>
<evidence type="ECO:0000313" key="1">
    <source>
        <dbReference type="EMBL" id="MEJ7137914.1"/>
    </source>
</evidence>
<comment type="caution">
    <text evidence="1">The sequence shown here is derived from an EMBL/GenBank/DDBJ whole genome shotgun (WGS) entry which is preliminary data.</text>
</comment>
<name>A0ACC6P260_9BURK</name>